<evidence type="ECO:0000313" key="4">
    <source>
        <dbReference type="EMBL" id="KAK4328254.1"/>
    </source>
</evidence>
<dbReference type="CDD" id="cd00112">
    <property type="entry name" value="LDLa"/>
    <property type="match status" value="1"/>
</dbReference>
<dbReference type="Proteomes" id="UP001292094">
    <property type="component" value="Unassembled WGS sequence"/>
</dbReference>
<feature type="signal peptide" evidence="3">
    <location>
        <begin position="1"/>
        <end position="33"/>
    </location>
</feature>
<dbReference type="PROSITE" id="PS50068">
    <property type="entry name" value="LDLRA_2"/>
    <property type="match status" value="1"/>
</dbReference>
<sequence length="141" mass="15982">MCITGLRISDVMVGHRCILLLVTILTFLRYSDARCNSNQIECRDGSRCIPYNQVCTNSRNCNDGSDEDPEICKFWKYDDNSCGGNTGQFYDRLSYSGCHTAQEACRRFPSTLDERICKIVASRKLVYNTQPEPTPGMNVCK</sequence>
<feature type="chain" id="PRO_5042235436" evidence="3">
    <location>
        <begin position="34"/>
        <end position="141"/>
    </location>
</feature>
<gene>
    <name evidence="4" type="ORF">Pmani_001372</name>
</gene>
<dbReference type="InterPro" id="IPR002172">
    <property type="entry name" value="LDrepeatLR_classA_rpt"/>
</dbReference>
<evidence type="ECO:0000256" key="3">
    <source>
        <dbReference type="SAM" id="SignalP"/>
    </source>
</evidence>
<name>A0AAE1QJW8_9EUCA</name>
<organism evidence="4 5">
    <name type="scientific">Petrolisthes manimaculis</name>
    <dbReference type="NCBI Taxonomy" id="1843537"/>
    <lineage>
        <taxon>Eukaryota</taxon>
        <taxon>Metazoa</taxon>
        <taxon>Ecdysozoa</taxon>
        <taxon>Arthropoda</taxon>
        <taxon>Crustacea</taxon>
        <taxon>Multicrustacea</taxon>
        <taxon>Malacostraca</taxon>
        <taxon>Eumalacostraca</taxon>
        <taxon>Eucarida</taxon>
        <taxon>Decapoda</taxon>
        <taxon>Pleocyemata</taxon>
        <taxon>Anomura</taxon>
        <taxon>Galatheoidea</taxon>
        <taxon>Porcellanidae</taxon>
        <taxon>Petrolisthes</taxon>
    </lineage>
</organism>
<evidence type="ECO:0000313" key="5">
    <source>
        <dbReference type="Proteomes" id="UP001292094"/>
    </source>
</evidence>
<dbReference type="AlphaFoldDB" id="A0AAE1QJW8"/>
<dbReference type="Pfam" id="PF00057">
    <property type="entry name" value="Ldl_recept_a"/>
    <property type="match status" value="1"/>
</dbReference>
<evidence type="ECO:0000256" key="2">
    <source>
        <dbReference type="PROSITE-ProRule" id="PRU00124"/>
    </source>
</evidence>
<dbReference type="EMBL" id="JAWZYT010000092">
    <property type="protein sequence ID" value="KAK4328254.1"/>
    <property type="molecule type" value="Genomic_DNA"/>
</dbReference>
<protein>
    <submittedName>
        <fullName evidence="4">Uncharacterized protein</fullName>
    </submittedName>
</protein>
<comment type="caution">
    <text evidence="4">The sequence shown here is derived from an EMBL/GenBank/DDBJ whole genome shotgun (WGS) entry which is preliminary data.</text>
</comment>
<keyword evidence="3" id="KW-0732">Signal</keyword>
<proteinExistence type="predicted"/>
<evidence type="ECO:0000256" key="1">
    <source>
        <dbReference type="ARBA" id="ARBA00023157"/>
    </source>
</evidence>
<reference evidence="4" key="1">
    <citation type="submission" date="2023-11" db="EMBL/GenBank/DDBJ databases">
        <title>Genome assemblies of two species of porcelain crab, Petrolisthes cinctipes and Petrolisthes manimaculis (Anomura: Porcellanidae).</title>
        <authorList>
            <person name="Angst P."/>
        </authorList>
    </citation>
    <scope>NUCLEOTIDE SEQUENCE</scope>
    <source>
        <strain evidence="4">PB745_02</strain>
        <tissue evidence="4">Gill</tissue>
    </source>
</reference>
<comment type="caution">
    <text evidence="2">Lacks conserved residue(s) required for the propagation of feature annotation.</text>
</comment>
<dbReference type="SMART" id="SM00192">
    <property type="entry name" value="LDLa"/>
    <property type="match status" value="1"/>
</dbReference>
<keyword evidence="5" id="KW-1185">Reference proteome</keyword>
<dbReference type="Gene3D" id="4.10.400.10">
    <property type="entry name" value="Low-density Lipoprotein Receptor"/>
    <property type="match status" value="1"/>
</dbReference>
<keyword evidence="1" id="KW-1015">Disulfide bond</keyword>
<dbReference type="SUPFAM" id="SSF57424">
    <property type="entry name" value="LDL receptor-like module"/>
    <property type="match status" value="1"/>
</dbReference>
<accession>A0AAE1QJW8</accession>
<dbReference type="InterPro" id="IPR036055">
    <property type="entry name" value="LDL_receptor-like_sf"/>
</dbReference>